<dbReference type="Proteomes" id="UP000323597">
    <property type="component" value="Chromosome A11"/>
</dbReference>
<feature type="compositionally biased region" description="Basic and acidic residues" evidence="1">
    <location>
        <begin position="34"/>
        <end position="49"/>
    </location>
</feature>
<organism evidence="2 3">
    <name type="scientific">Gossypium mustelinum</name>
    <name type="common">Cotton</name>
    <name type="synonym">Gossypium caicoense</name>
    <dbReference type="NCBI Taxonomy" id="34275"/>
    <lineage>
        <taxon>Eukaryota</taxon>
        <taxon>Viridiplantae</taxon>
        <taxon>Streptophyta</taxon>
        <taxon>Embryophyta</taxon>
        <taxon>Tracheophyta</taxon>
        <taxon>Spermatophyta</taxon>
        <taxon>Magnoliopsida</taxon>
        <taxon>eudicotyledons</taxon>
        <taxon>Gunneridae</taxon>
        <taxon>Pentapetalae</taxon>
        <taxon>rosids</taxon>
        <taxon>malvids</taxon>
        <taxon>Malvales</taxon>
        <taxon>Malvaceae</taxon>
        <taxon>Malvoideae</taxon>
        <taxon>Gossypium</taxon>
    </lineage>
</organism>
<reference evidence="2 3" key="1">
    <citation type="submission" date="2019-07" db="EMBL/GenBank/DDBJ databases">
        <title>WGS assembly of Gossypium mustelinum.</title>
        <authorList>
            <person name="Chen Z.J."/>
            <person name="Sreedasyam A."/>
            <person name="Ando A."/>
            <person name="Song Q."/>
            <person name="De L."/>
            <person name="Hulse-Kemp A."/>
            <person name="Ding M."/>
            <person name="Ye W."/>
            <person name="Kirkbride R."/>
            <person name="Jenkins J."/>
            <person name="Plott C."/>
            <person name="Lovell J."/>
            <person name="Lin Y.-M."/>
            <person name="Vaughn R."/>
            <person name="Liu B."/>
            <person name="Li W."/>
            <person name="Simpson S."/>
            <person name="Scheffler B."/>
            <person name="Saski C."/>
            <person name="Grover C."/>
            <person name="Hu G."/>
            <person name="Conover J."/>
            <person name="Carlson J."/>
            <person name="Shu S."/>
            <person name="Boston L."/>
            <person name="Williams M."/>
            <person name="Peterson D."/>
            <person name="Mcgee K."/>
            <person name="Jones D."/>
            <person name="Wendel J."/>
            <person name="Stelly D."/>
            <person name="Grimwood J."/>
            <person name="Schmutz J."/>
        </authorList>
    </citation>
    <scope>NUCLEOTIDE SEQUENCE [LARGE SCALE GENOMIC DNA]</scope>
    <source>
        <strain evidence="2">1408120.09</strain>
    </source>
</reference>
<gene>
    <name evidence="2" type="ORF">E1A91_A11G255100v1</name>
</gene>
<accession>A0A5D2XAP6</accession>
<sequence>MSARTPLEVCNLFIKLARECLSPPLTPLLPAKKKNTDKDKHSKNSCKEQ</sequence>
<evidence type="ECO:0000313" key="3">
    <source>
        <dbReference type="Proteomes" id="UP000323597"/>
    </source>
</evidence>
<evidence type="ECO:0000256" key="1">
    <source>
        <dbReference type="SAM" id="MobiDB-lite"/>
    </source>
</evidence>
<dbReference type="EMBL" id="CM017646">
    <property type="protein sequence ID" value="TYJ11147.1"/>
    <property type="molecule type" value="Genomic_DNA"/>
</dbReference>
<keyword evidence="3" id="KW-1185">Reference proteome</keyword>
<feature type="region of interest" description="Disordered" evidence="1">
    <location>
        <begin position="24"/>
        <end position="49"/>
    </location>
</feature>
<evidence type="ECO:0000313" key="2">
    <source>
        <dbReference type="EMBL" id="TYJ11147.1"/>
    </source>
</evidence>
<protein>
    <submittedName>
        <fullName evidence="2">Uncharacterized protein</fullName>
    </submittedName>
</protein>
<name>A0A5D2XAP6_GOSMU</name>
<dbReference type="AlphaFoldDB" id="A0A5D2XAP6"/>
<proteinExistence type="predicted"/>